<feature type="compositionally biased region" description="Low complexity" evidence="11">
    <location>
        <begin position="2277"/>
        <end position="2295"/>
    </location>
</feature>
<feature type="compositionally biased region" description="Acidic residues" evidence="11">
    <location>
        <begin position="53"/>
        <end position="68"/>
    </location>
</feature>
<feature type="transmembrane region" description="Helical" evidence="12">
    <location>
        <begin position="3810"/>
        <end position="3832"/>
    </location>
</feature>
<dbReference type="Pfam" id="PF01391">
    <property type="entry name" value="Collagen"/>
    <property type="match status" value="12"/>
</dbReference>
<evidence type="ECO:0000313" key="16">
    <source>
        <dbReference type="EMBL" id="KAK1795715.1"/>
    </source>
</evidence>
<comment type="subcellular location">
    <subcellularLocation>
        <location evidence="1">Membrane</location>
    </subcellularLocation>
    <subcellularLocation>
        <location evidence="2">Secreted</location>
        <location evidence="2">Extracellular space</location>
        <location evidence="2">Extracellular matrix</location>
    </subcellularLocation>
</comment>
<dbReference type="SUPFAM" id="SSF56059">
    <property type="entry name" value="Glutathione synthetase ATP-binding domain-like"/>
    <property type="match status" value="1"/>
</dbReference>
<reference evidence="16" key="1">
    <citation type="submission" date="2023-03" db="EMBL/GenBank/DDBJ databases">
        <title>Electrophorus voltai genome.</title>
        <authorList>
            <person name="Bian C."/>
        </authorList>
    </citation>
    <scope>NUCLEOTIDE SEQUENCE</scope>
    <source>
        <strain evidence="16">CB-2022</strain>
        <tissue evidence="16">Muscle</tissue>
    </source>
</reference>
<feature type="compositionally biased region" description="Basic and acidic residues" evidence="11">
    <location>
        <begin position="2250"/>
        <end position="2263"/>
    </location>
</feature>
<keyword evidence="8 12" id="KW-1133">Transmembrane helix</keyword>
<name>A0AAD8ZAS1_9TELE</name>
<gene>
    <name evidence="16" type="ORF">P4O66_001203</name>
</gene>
<feature type="domain" description="Fibronectin type-III" evidence="15">
    <location>
        <begin position="888"/>
        <end position="976"/>
    </location>
</feature>
<dbReference type="InterPro" id="IPR036116">
    <property type="entry name" value="FN3_sf"/>
</dbReference>
<dbReference type="Pfam" id="PF00041">
    <property type="entry name" value="fn3"/>
    <property type="match status" value="6"/>
</dbReference>
<dbReference type="GO" id="GO:0031012">
    <property type="term" value="C:extracellular matrix"/>
    <property type="evidence" value="ECO:0007669"/>
    <property type="project" value="TreeGrafter"/>
</dbReference>
<evidence type="ECO:0000256" key="10">
    <source>
        <dbReference type="ARBA" id="ARBA00023180"/>
    </source>
</evidence>
<dbReference type="GO" id="GO:0004930">
    <property type="term" value="F:G protein-coupled receptor activity"/>
    <property type="evidence" value="ECO:0007669"/>
    <property type="project" value="InterPro"/>
</dbReference>
<dbReference type="InterPro" id="IPR008160">
    <property type="entry name" value="Collagen"/>
</dbReference>
<feature type="domain" description="Fibronectin type-III" evidence="15">
    <location>
        <begin position="1318"/>
        <end position="1408"/>
    </location>
</feature>
<dbReference type="InterPro" id="IPR017452">
    <property type="entry name" value="GPCR_Rhodpsn_7TM"/>
</dbReference>
<feature type="compositionally biased region" description="Basic and acidic residues" evidence="11">
    <location>
        <begin position="2920"/>
        <end position="2941"/>
    </location>
</feature>
<feature type="compositionally biased region" description="Pro residues" evidence="11">
    <location>
        <begin position="2836"/>
        <end position="2845"/>
    </location>
</feature>
<feature type="compositionally biased region" description="Gly residues" evidence="11">
    <location>
        <begin position="2505"/>
        <end position="2514"/>
    </location>
</feature>
<feature type="compositionally biased region" description="Basic and acidic residues" evidence="11">
    <location>
        <begin position="2484"/>
        <end position="2498"/>
    </location>
</feature>
<feature type="compositionally biased region" description="Low complexity" evidence="11">
    <location>
        <begin position="2361"/>
        <end position="2371"/>
    </location>
</feature>
<dbReference type="GO" id="GO:0030198">
    <property type="term" value="P:extracellular matrix organization"/>
    <property type="evidence" value="ECO:0007669"/>
    <property type="project" value="TreeGrafter"/>
</dbReference>
<feature type="domain" description="Fibronectin type-III" evidence="15">
    <location>
        <begin position="1411"/>
        <end position="1499"/>
    </location>
</feature>
<keyword evidence="6" id="KW-0732">Signal</keyword>
<accession>A0AAD8ZAS1</accession>
<evidence type="ECO:0000256" key="1">
    <source>
        <dbReference type="ARBA" id="ARBA00004370"/>
    </source>
</evidence>
<evidence type="ECO:0000256" key="5">
    <source>
        <dbReference type="ARBA" id="ARBA00022692"/>
    </source>
</evidence>
<dbReference type="Gene3D" id="2.60.40.10">
    <property type="entry name" value="Immunoglobulins"/>
    <property type="match status" value="7"/>
</dbReference>
<dbReference type="PROSITE" id="PS50262">
    <property type="entry name" value="G_PROTEIN_RECEP_F1_2"/>
    <property type="match status" value="1"/>
</dbReference>
<feature type="domain" description="Fibronectin type-III" evidence="15">
    <location>
        <begin position="791"/>
        <end position="887"/>
    </location>
</feature>
<feature type="domain" description="VWFA" evidence="13">
    <location>
        <begin position="1593"/>
        <end position="1766"/>
    </location>
</feature>
<proteinExistence type="predicted"/>
<dbReference type="PROSITE" id="PS51221">
    <property type="entry name" value="TTL"/>
    <property type="match status" value="1"/>
</dbReference>
<organism evidence="16 17">
    <name type="scientific">Electrophorus voltai</name>
    <dbReference type="NCBI Taxonomy" id="2609070"/>
    <lineage>
        <taxon>Eukaryota</taxon>
        <taxon>Metazoa</taxon>
        <taxon>Chordata</taxon>
        <taxon>Craniata</taxon>
        <taxon>Vertebrata</taxon>
        <taxon>Euteleostomi</taxon>
        <taxon>Actinopterygii</taxon>
        <taxon>Neopterygii</taxon>
        <taxon>Teleostei</taxon>
        <taxon>Ostariophysi</taxon>
        <taxon>Gymnotiformes</taxon>
        <taxon>Gymnotoidei</taxon>
        <taxon>Gymnotidae</taxon>
        <taxon>Electrophorus</taxon>
    </lineage>
</organism>
<keyword evidence="10" id="KW-0325">Glycoprotein</keyword>
<dbReference type="PROSITE" id="PS50853">
    <property type="entry name" value="FN3"/>
    <property type="match status" value="7"/>
</dbReference>
<feature type="region of interest" description="Disordered" evidence="11">
    <location>
        <begin position="424"/>
        <end position="445"/>
    </location>
</feature>
<dbReference type="EMBL" id="JAROKS010000015">
    <property type="protein sequence ID" value="KAK1795715.1"/>
    <property type="molecule type" value="Genomic_DNA"/>
</dbReference>
<feature type="region of interest" description="Disordered" evidence="11">
    <location>
        <begin position="2484"/>
        <end position="3202"/>
    </location>
</feature>
<feature type="region of interest" description="Disordered" evidence="11">
    <location>
        <begin position="2361"/>
        <end position="2452"/>
    </location>
</feature>
<dbReference type="SUPFAM" id="SSF49265">
    <property type="entry name" value="Fibronectin type III"/>
    <property type="match status" value="7"/>
</dbReference>
<dbReference type="Gene3D" id="1.20.5.320">
    <property type="entry name" value="6-Phosphogluconate Dehydrogenase, domain 3"/>
    <property type="match status" value="1"/>
</dbReference>
<feature type="domain" description="VWFA" evidence="13">
    <location>
        <begin position="599"/>
        <end position="771"/>
    </location>
</feature>
<dbReference type="CDD" id="cd01450">
    <property type="entry name" value="vWFA_subfamily_ECM"/>
    <property type="match status" value="1"/>
</dbReference>
<dbReference type="PANTHER" id="PTHR24023:SF1082">
    <property type="entry name" value="COLLAGEN TRIPLE HELIX REPEAT"/>
    <property type="match status" value="1"/>
</dbReference>
<dbReference type="CDD" id="cd00063">
    <property type="entry name" value="FN3"/>
    <property type="match status" value="7"/>
</dbReference>
<feature type="transmembrane region" description="Helical" evidence="12">
    <location>
        <begin position="3405"/>
        <end position="3424"/>
    </location>
</feature>
<dbReference type="PRINTS" id="PR00237">
    <property type="entry name" value="GPCRRHODOPSN"/>
</dbReference>
<feature type="compositionally biased region" description="Basic and acidic residues" evidence="11">
    <location>
        <begin position="430"/>
        <end position="440"/>
    </location>
</feature>
<evidence type="ECO:0000259" key="15">
    <source>
        <dbReference type="PROSITE" id="PS50853"/>
    </source>
</evidence>
<evidence type="ECO:0000259" key="14">
    <source>
        <dbReference type="PROSITE" id="PS50262"/>
    </source>
</evidence>
<dbReference type="InterPro" id="IPR003961">
    <property type="entry name" value="FN3_dom"/>
</dbReference>
<dbReference type="FunFam" id="2.60.40.10:FF:000307">
    <property type="entry name" value="collagen alpha-1(VII) chain isoform X1"/>
    <property type="match status" value="2"/>
</dbReference>
<dbReference type="GO" id="GO:0016020">
    <property type="term" value="C:membrane"/>
    <property type="evidence" value="ECO:0007669"/>
    <property type="project" value="UniProtKB-SubCell"/>
</dbReference>
<dbReference type="PROSITE" id="PS50234">
    <property type="entry name" value="VWFA"/>
    <property type="match status" value="2"/>
</dbReference>
<feature type="transmembrane region" description="Helical" evidence="12">
    <location>
        <begin position="3364"/>
        <end position="3384"/>
    </location>
</feature>
<dbReference type="Gene3D" id="1.20.1070.10">
    <property type="entry name" value="Rhodopsin 7-helix transmembrane proteins"/>
    <property type="match status" value="2"/>
</dbReference>
<dbReference type="SMART" id="SM00060">
    <property type="entry name" value="FN3"/>
    <property type="match status" value="7"/>
</dbReference>
<evidence type="ECO:0000256" key="12">
    <source>
        <dbReference type="SAM" id="Phobius"/>
    </source>
</evidence>
<feature type="transmembrane region" description="Helical" evidence="12">
    <location>
        <begin position="3430"/>
        <end position="3456"/>
    </location>
</feature>
<dbReference type="InterPro" id="IPR036465">
    <property type="entry name" value="vWFA_dom_sf"/>
</dbReference>
<dbReference type="GO" id="GO:0030020">
    <property type="term" value="F:extracellular matrix structural constituent conferring tensile strength"/>
    <property type="evidence" value="ECO:0007669"/>
    <property type="project" value="TreeGrafter"/>
</dbReference>
<dbReference type="InterPro" id="IPR000276">
    <property type="entry name" value="GPCR_Rhodpsn"/>
</dbReference>
<feature type="compositionally biased region" description="Basic and acidic residues" evidence="11">
    <location>
        <begin position="2650"/>
        <end position="2659"/>
    </location>
</feature>
<feature type="transmembrane region" description="Helical" evidence="12">
    <location>
        <begin position="3774"/>
        <end position="3798"/>
    </location>
</feature>
<feature type="compositionally biased region" description="Basic and acidic residues" evidence="11">
    <location>
        <begin position="2200"/>
        <end position="2220"/>
    </location>
</feature>
<feature type="transmembrane region" description="Helical" evidence="12">
    <location>
        <begin position="3477"/>
        <end position="3497"/>
    </location>
</feature>
<feature type="compositionally biased region" description="Basic and acidic residues" evidence="11">
    <location>
        <begin position="2158"/>
        <end position="2167"/>
    </location>
</feature>
<dbReference type="Pfam" id="PF00001">
    <property type="entry name" value="7tm_1"/>
    <property type="match status" value="1"/>
</dbReference>
<feature type="compositionally biased region" description="Basic and acidic residues" evidence="11">
    <location>
        <begin position="1795"/>
        <end position="1819"/>
    </location>
</feature>
<feature type="region of interest" description="Disordered" evidence="11">
    <location>
        <begin position="1778"/>
        <end position="2334"/>
    </location>
</feature>
<keyword evidence="7" id="KW-0677">Repeat</keyword>
<feature type="domain" description="G-protein coupled receptors family 1 profile" evidence="14">
    <location>
        <begin position="3376"/>
        <end position="3830"/>
    </location>
</feature>
<feature type="compositionally biased region" description="Basic and acidic residues" evidence="11">
    <location>
        <begin position="2573"/>
        <end position="2589"/>
    </location>
</feature>
<feature type="compositionally biased region" description="Basic and acidic residues" evidence="11">
    <location>
        <begin position="2981"/>
        <end position="2992"/>
    </location>
</feature>
<dbReference type="CDD" id="cd00637">
    <property type="entry name" value="7tm_classA_rhodopsin-like"/>
    <property type="match status" value="1"/>
</dbReference>
<evidence type="ECO:0000256" key="11">
    <source>
        <dbReference type="SAM" id="MobiDB-lite"/>
    </source>
</evidence>
<feature type="domain" description="Fibronectin type-III" evidence="15">
    <location>
        <begin position="1227"/>
        <end position="1316"/>
    </location>
</feature>
<keyword evidence="3" id="KW-0964">Secreted</keyword>
<feature type="compositionally biased region" description="Basic and acidic residues" evidence="11">
    <location>
        <begin position="2114"/>
        <end position="2126"/>
    </location>
</feature>
<dbReference type="SUPFAM" id="SSF53300">
    <property type="entry name" value="vWA-like"/>
    <property type="match status" value="2"/>
</dbReference>
<evidence type="ECO:0000256" key="7">
    <source>
        <dbReference type="ARBA" id="ARBA00022737"/>
    </source>
</evidence>
<feature type="compositionally biased region" description="Basic and acidic residues" evidence="11">
    <location>
        <begin position="2952"/>
        <end position="2970"/>
    </location>
</feature>
<dbReference type="PANTHER" id="PTHR24023">
    <property type="entry name" value="COLLAGEN ALPHA"/>
    <property type="match status" value="1"/>
</dbReference>
<feature type="transmembrane region" description="Helical" evidence="12">
    <location>
        <begin position="3530"/>
        <end position="3548"/>
    </location>
</feature>
<evidence type="ECO:0000256" key="8">
    <source>
        <dbReference type="ARBA" id="ARBA00022989"/>
    </source>
</evidence>
<dbReference type="InterPro" id="IPR050149">
    <property type="entry name" value="Collagen_superfamily"/>
</dbReference>
<evidence type="ECO:0000259" key="13">
    <source>
        <dbReference type="PROSITE" id="PS50234"/>
    </source>
</evidence>
<feature type="compositionally biased region" description="Pro residues" evidence="11">
    <location>
        <begin position="2614"/>
        <end position="2624"/>
    </location>
</feature>
<evidence type="ECO:0000256" key="2">
    <source>
        <dbReference type="ARBA" id="ARBA00004498"/>
    </source>
</evidence>
<evidence type="ECO:0000256" key="9">
    <source>
        <dbReference type="ARBA" id="ARBA00023136"/>
    </source>
</evidence>
<dbReference type="InterPro" id="IPR013783">
    <property type="entry name" value="Ig-like_fold"/>
</dbReference>
<dbReference type="FunFam" id="3.40.50.410:FF:000004">
    <property type="entry name" value="collagen alpha-6(VI) chain"/>
    <property type="match status" value="1"/>
</dbReference>
<comment type="caution">
    <text evidence="16">The sequence shown here is derived from an EMBL/GenBank/DDBJ whole genome shotgun (WGS) entry which is preliminary data.</text>
</comment>
<dbReference type="SMART" id="SM00327">
    <property type="entry name" value="VWA"/>
    <property type="match status" value="2"/>
</dbReference>
<keyword evidence="17" id="KW-1185">Reference proteome</keyword>
<feature type="compositionally biased region" description="Gly residues" evidence="11">
    <location>
        <begin position="1821"/>
        <end position="1830"/>
    </location>
</feature>
<protein>
    <recommendedName>
        <fullName evidence="18">Collagen alpha-1(VII) chain-like</fullName>
    </recommendedName>
</protein>
<feature type="domain" description="Fibronectin type-III" evidence="15">
    <location>
        <begin position="1500"/>
        <end position="1589"/>
    </location>
</feature>
<feature type="compositionally biased region" description="Low complexity" evidence="11">
    <location>
        <begin position="2884"/>
        <end position="2903"/>
    </location>
</feature>
<evidence type="ECO:0008006" key="18">
    <source>
        <dbReference type="Google" id="ProtNLM"/>
    </source>
</evidence>
<evidence type="ECO:0000313" key="17">
    <source>
        <dbReference type="Proteomes" id="UP001239994"/>
    </source>
</evidence>
<evidence type="ECO:0000256" key="4">
    <source>
        <dbReference type="ARBA" id="ARBA00022530"/>
    </source>
</evidence>
<feature type="domain" description="Fibronectin type-III" evidence="15">
    <location>
        <begin position="1027"/>
        <end position="1123"/>
    </location>
</feature>
<dbReference type="InterPro" id="IPR002035">
    <property type="entry name" value="VWF_A"/>
</dbReference>
<dbReference type="PRINTS" id="PR00453">
    <property type="entry name" value="VWFADOMAIN"/>
</dbReference>
<keyword evidence="9 12" id="KW-0472">Membrane</keyword>
<feature type="compositionally biased region" description="Basic and acidic residues" evidence="11">
    <location>
        <begin position="1971"/>
        <end position="1980"/>
    </location>
</feature>
<feature type="compositionally biased region" description="Basic and acidic residues" evidence="11">
    <location>
        <begin position="2769"/>
        <end position="2789"/>
    </location>
</feature>
<dbReference type="SUPFAM" id="SSF81321">
    <property type="entry name" value="Family A G protein-coupled receptor-like"/>
    <property type="match status" value="1"/>
</dbReference>
<feature type="compositionally biased region" description="Low complexity" evidence="11">
    <location>
        <begin position="2692"/>
        <end position="2702"/>
    </location>
</feature>
<feature type="compositionally biased region" description="Basic and acidic residues" evidence="11">
    <location>
        <begin position="2516"/>
        <end position="2525"/>
    </location>
</feature>
<dbReference type="Pfam" id="PF03133">
    <property type="entry name" value="TTL"/>
    <property type="match status" value="1"/>
</dbReference>
<feature type="region of interest" description="Disordered" evidence="11">
    <location>
        <begin position="38"/>
        <end position="80"/>
    </location>
</feature>
<sequence length="3881" mass="405402">MGTVNSVVKTQERKVFSVQGPYPVVRAALKARGWVERRLPHNPPRGHCHGDQEAEGMEEIDSSDDDDGTDKGQDEDREDNIDDMYDLMEYLNSLDHRDIDIALETPPTLSDQQWEDFIHSYYLVIHDGMMLDQCTEYAERCRSMLIRMQKVCPQLETDGLCNIWIIKPGAKSRGRDIVCMNRLDEILNLVGTKFDLRQWFLVTDWNPLTVWFYRECYLRFSTQPYSTYRLDSSVHLCNNSIQKHFQPSVNRDPSLPTENMWSCTEFRSWMAATGRAGLWEDVVVPGMRQAVVHTLLTAQDSVEPRKASFELYGADFILGRDLHPWLLEVNASPTMATSTIVTTRLCPAVQEDTLRVVLDRRYDRSTHTGGFVLIYKQAPVEVPQYIGINLLVEGAPLRQPRAPPSKTFLQSRYKLLRKARPALSTSGHTFAKEDQSEKAKTTQSLVPSPKLTVEQSLTFQPMLERRRRRLAMPSSSCHLPELSEHPHLHTSRVRLRIHSEQAFACAHGSHRNVLSVNRLSPSLEIISLRPRYSRPANQRTHALSRSTHTAHISHPVLRMHRYLSLVHQQNIDNYREAPKDLKSPKRLELSQCNNVGAADIVFLVDGSSSIGRANFVLVKTFMAGIVKPFARAVGPSGIRFGAVQYSDIAREEFTFTTYATGTELVNAVENLNYKGGNTRTGAGLKYIADNFFSPSIIRDVPNIVILITDGKSQDNVQDPAQKLRSLGVRIFAVGIKSADQNELKLIASPPHSEFTSFTGNFRGLSSVLPLVSPRVCAASGGSYSADGDFSRPSNLEFSDETTNSFRFRWIPVGGPVISYVVQYTPLSGLGQPLTAELRQETVPASQQTYVAKDLHSSTDYLVSVIPQYPNSVGEALSAKTRTRSLPGVATLRLVQAGFFSLALAWDAPSRPLQGYRITYGPRGHLANLQEQTFGAESTSVTLDGLEADTEYIISLYPLFPRNSVTPTTLTARTWRDVETIELRGDSQAHTLVNVQPDTEYIVTVIALYNGEAEGPAASVRFKIERSEQQVLKATATGPTGIKLTWNLLQAARGYRLEWWKEGEHDRAQKQTFSQATTSYEISGLQPSTDYIVTLYTLYDGREEATHISTESSWHEHLIHSVESTAGIDVNRVVTGNQTTIDLSDLIGGVSYSVSVTALVNNKQGDPATIYIKAAAEQMRMLGADINSYIIEGLQPDEPVVVGVAAVSGSRLGDVVTISTRTGGYTGAIKDLQIIDISSKRIRISWAPVARATGYKISWQRRDGVEDSQIIPADVTSYTIDRLQQDSSYKVYVSALAGSRQGPAATLNAKTVSVSEEVVVGPVTHLQHEPRGEVVRISWVGVQGATAYRVLWKRTDGGQEQVQLVGGNVTWVDLRQLDVGAQYDVQVMALVQNREGPPVSVRVTTAPAPIPEVQEVRVVESAPGSLRIVWRAVRGVDGYRIYWKSSQGEPESSRLIDGHASTFTLDGLRPGLIYTIRLVSLMRGREGQPVTLTQATGPLQPVTDLRVADITQSSVLLGWIPVSGATGYILRWKEERDPGSTQSLTLPDTTSSFRVTGLRLGRRYHFTLQPVFDSEAGPETAAEERTVCVDGRLDVVFLIPASRDRVALEEPVLALLTSAAGSLTAIGARDSQMGVVVYSAEPRVHFLLNRHSNSETLLREILSTPFSDRSGNNIGQALSFTRQFLLSVSAGRRPHVPGAVVIIADEKSADDLSRPAAALRNAGVTVLAVGMGQANLEELRQAVTDGSTQNLLDSRGAADLYSLHPELADLLCGIARGTGAQGPGPEQCTVQCPQGKKGEPGQKGERGRDGVPGRKGEPGRDGTPGHGGPRGPEGPPGPPGRSVIPTVGVRGEKGERGFAGVDGSPGVPGRPGSPGAVGPPGPQGLPGIRGDPGEHGVAGSPGGKGEKGDRGEPGSATGGGLPGRKGEPGIPGIPGSPGRSGTEGVKGEAGALGLPGKDGRPGIPGTPGLYIKGEKGDKGSPGERGIPGPAGPQGLRGLTGQKGAKGELGERGPPGPAGEKGETGKPGHSGPSGPRGFQGASGLPGEKGADGAKGEPGSSGPPGAGTPGPPGPKGEQGDRGVPGLAGRAGTKGAPGELGERGDAGSPGPQGPMGPRGKDGQNGDKGEDGIPGERGLPGKSGERGVRGIPGQPGQPGAKGDMGDPGEHGRNGAPGPTGLRGPKGEQGLKGPPGPPGDVTEGVKQMKGDKGDKGEAGDPGEHGNKGQQGEPGPPGPAGLRGAEGQRGPVGARGDPGERGSPGEKGERGAAGLDGRPGQDGKLGPSGPPGLRGLTGLRGPQGPPGPVGPPGISGTPGKPGEDGKPGLPGKVGDKGDPGRNQVLQVLKQQNSPRPSHYHHHILLLGQDGLKGDQGPTGPAGPHGPPGVPGSIGPPGQVVYIKGFEAAPSPGPQGPPGAPGIPGVPGAAGTRGERGLPGLKGDQGDPGEDGSPGKPGAPVDVKKALSVLGVEVVDLKIVLDKKDILLKAGTEKPDKGQKGDKGDAGPRGPPGVDGGRGLPGDQGHKGDHGEKGPPGPQGPVGRAIGERGPEGPAGQPGEPGKPGIPGVPGRAGELGEAGRPGDKGDKGVKGEKGEQGKAGLPGAAGPPGPKGDSATEIPGLPGPRGPPGPPGIKGEAGTQGYPGPKGAQGATGLRGENGERGDAGEKGQAGLPGSPGFPGVLGRPGNPGEPGIPGPTGPAGLPGSLGPHGVKGDQGEPGIGVQGSPGPQGMRGVPGPPGPPGAIGIAGPMGPPGLKGEQGDAGPPGKSVAGPPGVKGERGVKGDKGPTGIKGERGVAGDPGEPGENGERGPLGPKGTKGEAGIGIVGPSGQPGPPGLKGDPGLPGPLGPPGPQGVAGTPGLAGQRGEAGQPGPPGSPGERGLQGFIGKEGNPGTPGAAGPPGSQGPPGLAGLKGDKGEGAVGAPGQRGERGDPGPRGEEGRPGLDGERGSPGFPGSKGSRGEKGEIGPRGDKGEKGETLLVGGAPGDKGNKGEMGERGPKGLQGEKGLKGQEGPPGVQGLRGEPGDRGSPGFQGARGPGGQKGEAGQPGVPGEPGTPGKDGFSGMRGEKGEIGVLGMRGQKGERGSKGTCGPSGQKGERGDPGINGRPGLPGRKGEQGDMGSPGAIGIPGKEGLVGPKGDRGFDGVIGPKGTQGEKGERGPPGMPGPPGPRGAEGSPGLTGPMGPAGAKGPEGMQGQKGERGPPGPAMVGPRGIPGIPGERGEQGEIGLDGAKGEKGDQGITEEDIRAFVRSEMSHHCGVGEIPAHPPVQTFRDRSSTSPELSVTRGDEEDRGLHVVVNTNDPDYEHIYSIESYDDPMEEIVDLTASVNQSKDGSISRGPGLVLLEASDTVGAGLDEQEEPWLGFRATVSAVLLLELLLGVGGNLTVLVLYCGHCTLLESVSHAVTLSLHTLDLLLCLLCLPITATLLLLGRASTPHHTLLCCLHESAATFASVGTALNLLLISLDRYDISVRPANRLLTPQKAAFLLTGVWAVSLAVPLLPFLEAGFVSWPREGVDVHSNSTMLCSEWVGTLQAHLLLQVPVFLCSLAVMLFTYSRILQALHIRIGHPPRAQRDRRRPGRHLWQRLKRSARSPDHMTRTAPISSPPFSTGPLVTSDTVTTVTINTETTTPSLNTPLSPAPMISVVTTPLSPTATLSTLTTPLNSNPTSSTISTSINCNPAIFTISTSLSPSPAVSTIASPLNSSLIISTIALTSNPNTTTSTTAMPLSPTPTVSVAATPLNPAPAHGPPSVGVGASVSAILTLRRAVRRHRDRRERQKRVFRMSVLIVLSFLLCWAPLSITPLLLLAIGPSDWLERLRLCFLVLAYWTVVLHPLLYAFTRQKLRKVLHTRLHRLRTNNAHIFIRTNSQNRRKHRKDCSQVTDRCLTV</sequence>
<dbReference type="InterPro" id="IPR004344">
    <property type="entry name" value="TTL/TTLL_fam"/>
</dbReference>
<dbReference type="Pfam" id="PF00092">
    <property type="entry name" value="VWA"/>
    <property type="match status" value="2"/>
</dbReference>
<feature type="compositionally biased region" description="Gly residues" evidence="11">
    <location>
        <begin position="3027"/>
        <end position="3036"/>
    </location>
</feature>
<evidence type="ECO:0000256" key="3">
    <source>
        <dbReference type="ARBA" id="ARBA00022525"/>
    </source>
</evidence>
<feature type="compositionally biased region" description="Pro residues" evidence="11">
    <location>
        <begin position="2403"/>
        <end position="2413"/>
    </location>
</feature>
<keyword evidence="5 12" id="KW-0812">Transmembrane</keyword>
<feature type="region of interest" description="Disordered" evidence="11">
    <location>
        <begin position="3582"/>
        <end position="3605"/>
    </location>
</feature>
<feature type="region of interest" description="Disordered" evidence="11">
    <location>
        <begin position="3253"/>
        <end position="3282"/>
    </location>
</feature>
<dbReference type="Proteomes" id="UP001239994">
    <property type="component" value="Unassembled WGS sequence"/>
</dbReference>
<evidence type="ECO:0000256" key="6">
    <source>
        <dbReference type="ARBA" id="ARBA00022729"/>
    </source>
</evidence>
<dbReference type="Gene3D" id="3.30.470.20">
    <property type="entry name" value="ATP-grasp fold, B domain"/>
    <property type="match status" value="1"/>
</dbReference>
<dbReference type="GO" id="GO:0005615">
    <property type="term" value="C:extracellular space"/>
    <property type="evidence" value="ECO:0007669"/>
    <property type="project" value="TreeGrafter"/>
</dbReference>
<keyword evidence="4" id="KW-0272">Extracellular matrix</keyword>
<dbReference type="Gene3D" id="3.40.50.410">
    <property type="entry name" value="von Willebrand factor, type A domain"/>
    <property type="match status" value="2"/>
</dbReference>